<accession>A0A0C9V437</accession>
<proteinExistence type="predicted"/>
<sequence>MIQPEKTDDHWAHGDPGEYQYIGWFHEWHPQLALIPQFPQFEGVVLNHWKSHYFIAKKLLQNATVHQHIEASWLPLPSNYGYRNNHKRARWALKCAEQSRNAFLGLLATVTLGIVLFQRDTTFPSVTSPWIDYISRFEGVDRAWVEDLARSFVGDFSFATTRIGTIVNMKKLPTWEIIWAFLCIDVPIWYFWGELDSKPYRTKIRIFDNFAPPIMNQQEIDSYYTQPVSSAAQAHHALIPSYGSGQQTGEHWKVFFERDKERHE</sequence>
<dbReference type="AlphaFoldDB" id="A0A0C9V437"/>
<evidence type="ECO:0000313" key="1">
    <source>
        <dbReference type="EMBL" id="KIJ41679.1"/>
    </source>
</evidence>
<dbReference type="OrthoDB" id="3268696at2759"/>
<reference evidence="1 2" key="1">
    <citation type="submission" date="2014-06" db="EMBL/GenBank/DDBJ databases">
        <title>Evolutionary Origins and Diversification of the Mycorrhizal Mutualists.</title>
        <authorList>
            <consortium name="DOE Joint Genome Institute"/>
            <consortium name="Mycorrhizal Genomics Consortium"/>
            <person name="Kohler A."/>
            <person name="Kuo A."/>
            <person name="Nagy L.G."/>
            <person name="Floudas D."/>
            <person name="Copeland A."/>
            <person name="Barry K.W."/>
            <person name="Cichocki N."/>
            <person name="Veneault-Fourrey C."/>
            <person name="LaButti K."/>
            <person name="Lindquist E.A."/>
            <person name="Lipzen A."/>
            <person name="Lundell T."/>
            <person name="Morin E."/>
            <person name="Murat C."/>
            <person name="Riley R."/>
            <person name="Ohm R."/>
            <person name="Sun H."/>
            <person name="Tunlid A."/>
            <person name="Henrissat B."/>
            <person name="Grigoriev I.V."/>
            <person name="Hibbett D.S."/>
            <person name="Martin F."/>
        </authorList>
    </citation>
    <scope>NUCLEOTIDE SEQUENCE [LARGE SCALE GENOMIC DNA]</scope>
    <source>
        <strain evidence="1 2">SS14</strain>
    </source>
</reference>
<dbReference type="Proteomes" id="UP000054279">
    <property type="component" value="Unassembled WGS sequence"/>
</dbReference>
<gene>
    <name evidence="1" type="ORF">M422DRAFT_255292</name>
</gene>
<dbReference type="HOGENOM" id="CLU_906637_0_0_1"/>
<organism evidence="1 2">
    <name type="scientific">Sphaerobolus stellatus (strain SS14)</name>
    <dbReference type="NCBI Taxonomy" id="990650"/>
    <lineage>
        <taxon>Eukaryota</taxon>
        <taxon>Fungi</taxon>
        <taxon>Dikarya</taxon>
        <taxon>Basidiomycota</taxon>
        <taxon>Agaricomycotina</taxon>
        <taxon>Agaricomycetes</taxon>
        <taxon>Phallomycetidae</taxon>
        <taxon>Geastrales</taxon>
        <taxon>Sphaerobolaceae</taxon>
        <taxon>Sphaerobolus</taxon>
    </lineage>
</organism>
<name>A0A0C9V437_SPHS4</name>
<evidence type="ECO:0000313" key="2">
    <source>
        <dbReference type="Proteomes" id="UP000054279"/>
    </source>
</evidence>
<keyword evidence="2" id="KW-1185">Reference proteome</keyword>
<protein>
    <submittedName>
        <fullName evidence="1">Uncharacterized protein</fullName>
    </submittedName>
</protein>
<dbReference type="EMBL" id="KN837135">
    <property type="protein sequence ID" value="KIJ41679.1"/>
    <property type="molecule type" value="Genomic_DNA"/>
</dbReference>